<protein>
    <submittedName>
        <fullName evidence="2">Uncharacterized protein</fullName>
    </submittedName>
</protein>
<proteinExistence type="predicted"/>
<evidence type="ECO:0000313" key="3">
    <source>
        <dbReference type="Proteomes" id="UP000494206"/>
    </source>
</evidence>
<keyword evidence="1" id="KW-0472">Membrane</keyword>
<dbReference type="EMBL" id="CADEPM010000005">
    <property type="protein sequence ID" value="CAB3406245.1"/>
    <property type="molecule type" value="Genomic_DNA"/>
</dbReference>
<keyword evidence="1" id="KW-1133">Transmembrane helix</keyword>
<dbReference type="AlphaFoldDB" id="A0A8S1F1K8"/>
<dbReference type="Proteomes" id="UP000494206">
    <property type="component" value="Unassembled WGS sequence"/>
</dbReference>
<evidence type="ECO:0000256" key="1">
    <source>
        <dbReference type="SAM" id="Phobius"/>
    </source>
</evidence>
<organism evidence="2 3">
    <name type="scientific">Caenorhabditis bovis</name>
    <dbReference type="NCBI Taxonomy" id="2654633"/>
    <lineage>
        <taxon>Eukaryota</taxon>
        <taxon>Metazoa</taxon>
        <taxon>Ecdysozoa</taxon>
        <taxon>Nematoda</taxon>
        <taxon>Chromadorea</taxon>
        <taxon>Rhabditida</taxon>
        <taxon>Rhabditina</taxon>
        <taxon>Rhabditomorpha</taxon>
        <taxon>Rhabditoidea</taxon>
        <taxon>Rhabditidae</taxon>
        <taxon>Peloderinae</taxon>
        <taxon>Caenorhabditis</taxon>
    </lineage>
</organism>
<feature type="transmembrane region" description="Helical" evidence="1">
    <location>
        <begin position="17"/>
        <end position="38"/>
    </location>
</feature>
<keyword evidence="3" id="KW-1185">Reference proteome</keyword>
<accession>A0A8S1F1K8</accession>
<keyword evidence="1" id="KW-0812">Transmembrane</keyword>
<dbReference type="OrthoDB" id="5780300at2759"/>
<comment type="caution">
    <text evidence="2">The sequence shown here is derived from an EMBL/GenBank/DDBJ whole genome shotgun (WGS) entry which is preliminary data.</text>
</comment>
<sequence>MTRQPVNYYQYRFVFDFIGIGVLCFCTILTVVAIYLIVDLVDETNEVRDVFMHKKSQFENYANDALHIIKYGRHYDGFDSMFGTLVRTNRKTHCCT</sequence>
<reference evidence="2 3" key="1">
    <citation type="submission" date="2020-04" db="EMBL/GenBank/DDBJ databases">
        <authorList>
            <person name="Laetsch R D."/>
            <person name="Stevens L."/>
            <person name="Kumar S."/>
            <person name="Blaxter L. M."/>
        </authorList>
    </citation>
    <scope>NUCLEOTIDE SEQUENCE [LARGE SCALE GENOMIC DNA]</scope>
</reference>
<name>A0A8S1F1K8_9PELO</name>
<gene>
    <name evidence="2" type="ORF">CBOVIS_LOCUS8344</name>
</gene>
<evidence type="ECO:0000313" key="2">
    <source>
        <dbReference type="EMBL" id="CAB3406245.1"/>
    </source>
</evidence>